<dbReference type="EMBL" id="OX380448">
    <property type="protein sequence ID" value="CAI5383954.1"/>
    <property type="molecule type" value="Genomic_RNA"/>
</dbReference>
<evidence type="ECO:0000256" key="2">
    <source>
        <dbReference type="SAM" id="Phobius"/>
    </source>
</evidence>
<proteinExistence type="predicted"/>
<feature type="region of interest" description="Disordered" evidence="1">
    <location>
        <begin position="374"/>
        <end position="393"/>
    </location>
</feature>
<protein>
    <submittedName>
        <fullName evidence="3">Uncharacterized protein</fullName>
    </submittedName>
</protein>
<reference evidence="3" key="1">
    <citation type="submission" date="2022-11" db="EMBL/GenBank/DDBJ databases">
        <authorList>
            <person name="Mifsud CO J."/>
            <person name="Holmes C E."/>
            <person name="Gallagher V R."/>
            <person name="Geoghegan L J."/>
        </authorList>
    </citation>
    <scope>NUCLEOTIDE SEQUENCE</scope>
</reference>
<accession>A0A9C7GX23</accession>
<evidence type="ECO:0000313" key="3">
    <source>
        <dbReference type="EMBL" id="CAI5383954.1"/>
    </source>
</evidence>
<feature type="compositionally biased region" description="Polar residues" evidence="1">
    <location>
        <begin position="376"/>
        <end position="393"/>
    </location>
</feature>
<gene>
    <name evidence="3" type="primary">hypothetical protein 2</name>
</gene>
<sequence length="393" mass="42310">MAALLGVLPFSASASANKFLAADIFWKDLQVDGVPLVDVDGAVKKGAFTIAANKVAAVANATVSEEAAGQVDYVGVATDKVSSGLAILWWIVAALLLTVAGAGLVWKFKPNWYFAAQMPFWFRKRFVRKPTSVELSELDFGLTDADELVPIRPGFKSTFTLEDVGVLKTDPLIAGDLALFLSQFQNLEMVLGTQMYDTWRKTFPQEWYCTALAQLDMAHSRAVRENLGSFAIDSPRAVSTPVILPPMDMQNTEYSAVPTDEFKALLLEEQKHKLRAAIAIADKNAYELGQITGADSNPTQKEFAALQLEEQKLKAKSAAKNVELLELELRQAPAKEAAMWVNTASGVVQAAGGVAMGYGMTRGMGRLGASALATGSPLSRSASPSITRSLNLS</sequence>
<organism evidence="3">
    <name type="scientific">Fern benyvirus</name>
    <dbReference type="NCBI Taxonomy" id="2933169"/>
    <lineage>
        <taxon>Viruses</taxon>
        <taxon>Riboviria</taxon>
        <taxon>Orthornavirae</taxon>
        <taxon>Kitrinoviricota</taxon>
        <taxon>Alsuviricetes</taxon>
        <taxon>Hepelivirales</taxon>
        <taxon>Benyviridae</taxon>
    </lineage>
</organism>
<evidence type="ECO:0000256" key="1">
    <source>
        <dbReference type="SAM" id="MobiDB-lite"/>
    </source>
</evidence>
<keyword evidence="2" id="KW-0812">Transmembrane</keyword>
<name>A0A9C7GX23_9VIRU</name>
<keyword evidence="2" id="KW-1133">Transmembrane helix</keyword>
<keyword evidence="2" id="KW-0472">Membrane</keyword>
<feature type="transmembrane region" description="Helical" evidence="2">
    <location>
        <begin position="87"/>
        <end position="108"/>
    </location>
</feature>